<keyword evidence="4" id="KW-1185">Reference proteome</keyword>
<organism evidence="3 4">
    <name type="scientific">Anthostomella pinea</name>
    <dbReference type="NCBI Taxonomy" id="933095"/>
    <lineage>
        <taxon>Eukaryota</taxon>
        <taxon>Fungi</taxon>
        <taxon>Dikarya</taxon>
        <taxon>Ascomycota</taxon>
        <taxon>Pezizomycotina</taxon>
        <taxon>Sordariomycetes</taxon>
        <taxon>Xylariomycetidae</taxon>
        <taxon>Xylariales</taxon>
        <taxon>Xylariaceae</taxon>
        <taxon>Anthostomella</taxon>
    </lineage>
</organism>
<comment type="caution">
    <text evidence="3">The sequence shown here is derived from an EMBL/GenBank/DDBJ whole genome shotgun (WGS) entry which is preliminary data.</text>
</comment>
<reference evidence="3" key="1">
    <citation type="submission" date="2023-10" db="EMBL/GenBank/DDBJ databases">
        <authorList>
            <person name="Hackl T."/>
        </authorList>
    </citation>
    <scope>NUCLEOTIDE SEQUENCE</scope>
</reference>
<evidence type="ECO:0000259" key="2">
    <source>
        <dbReference type="Pfam" id="PF07859"/>
    </source>
</evidence>
<name>A0AAI8VEH9_9PEZI</name>
<dbReference type="InterPro" id="IPR013094">
    <property type="entry name" value="AB_hydrolase_3"/>
</dbReference>
<dbReference type="EMBL" id="CAUWAG010000004">
    <property type="protein sequence ID" value="CAJ2502916.1"/>
    <property type="molecule type" value="Genomic_DNA"/>
</dbReference>
<feature type="domain" description="Alpha/beta hydrolase fold-3" evidence="2">
    <location>
        <begin position="111"/>
        <end position="329"/>
    </location>
</feature>
<dbReference type="AlphaFoldDB" id="A0AAI8VEH9"/>
<dbReference type="Gene3D" id="3.40.50.1820">
    <property type="entry name" value="alpha/beta hydrolase"/>
    <property type="match status" value="1"/>
</dbReference>
<evidence type="ECO:0000256" key="1">
    <source>
        <dbReference type="ARBA" id="ARBA00022801"/>
    </source>
</evidence>
<proteinExistence type="predicted"/>
<dbReference type="Pfam" id="PF07859">
    <property type="entry name" value="Abhydrolase_3"/>
    <property type="match status" value="1"/>
</dbReference>
<dbReference type="InterPro" id="IPR050300">
    <property type="entry name" value="GDXG_lipolytic_enzyme"/>
</dbReference>
<accession>A0AAI8VEH9</accession>
<gene>
    <name evidence="3" type="ORF">KHLLAP_LOCUS3384</name>
</gene>
<protein>
    <submittedName>
        <fullName evidence="3">Uu.00g103100.m01.CDS01</fullName>
    </submittedName>
</protein>
<evidence type="ECO:0000313" key="4">
    <source>
        <dbReference type="Proteomes" id="UP001295740"/>
    </source>
</evidence>
<dbReference type="GO" id="GO:0016787">
    <property type="term" value="F:hydrolase activity"/>
    <property type="evidence" value="ECO:0007669"/>
    <property type="project" value="UniProtKB-KW"/>
</dbReference>
<dbReference type="Proteomes" id="UP001295740">
    <property type="component" value="Unassembled WGS sequence"/>
</dbReference>
<dbReference type="PANTHER" id="PTHR48081:SF8">
    <property type="entry name" value="ALPHA_BETA HYDROLASE FOLD-3 DOMAIN-CONTAINING PROTEIN-RELATED"/>
    <property type="match status" value="1"/>
</dbReference>
<sequence length="377" mass="41546">MDSHDAADLVNPLHPSVVGLVDPTYAEIYTQYQAPKLRADQVPYEEYIKDPQKYTFPTHEVASTSPEVASNEIYPVTVWSPPGKIQVQVYVPTPDAIASGGLKNDDGLPTLVNFHGGGFVLGGLKDDEVLCRQLCQRVGCIVVNVDYRTAPDYPHPTPVLDSWEALQWVFKWAEKYNIDPWRVAVSGLSAGGCIAAVLSILARDKPTRPLVLQLLMVPLVDARFVPPSVSWGPNPYHSYVRLEHAPMLPLVRLSWFYNLWLGTDEGREEKVKDFRASPILAESHANLAPASIRCAGVDPLVAEGIAYYDKLKAAGTQSKIKVYKGQGHTLPHWDGANPASKVFVEDCIGDLKGAFSEKKIEAWDDGELGDTMKLLSE</sequence>
<dbReference type="SUPFAM" id="SSF53474">
    <property type="entry name" value="alpha/beta-Hydrolases"/>
    <property type="match status" value="1"/>
</dbReference>
<dbReference type="PANTHER" id="PTHR48081">
    <property type="entry name" value="AB HYDROLASE SUPERFAMILY PROTEIN C4A8.06C"/>
    <property type="match status" value="1"/>
</dbReference>
<evidence type="ECO:0000313" key="3">
    <source>
        <dbReference type="EMBL" id="CAJ2502916.1"/>
    </source>
</evidence>
<dbReference type="InterPro" id="IPR029058">
    <property type="entry name" value="AB_hydrolase_fold"/>
</dbReference>
<keyword evidence="1" id="KW-0378">Hydrolase</keyword>